<dbReference type="RefSeq" id="WP_091460880.1">
    <property type="nucleotide sequence ID" value="NZ_FMHU01000002.1"/>
</dbReference>
<feature type="compositionally biased region" description="Low complexity" evidence="5">
    <location>
        <begin position="179"/>
        <end position="201"/>
    </location>
</feature>
<comment type="similarity">
    <text evidence="2 4">Belongs to the 2-oxoacid dehydrogenase family.</text>
</comment>
<proteinExistence type="inferred from homology"/>
<keyword evidence="4" id="KW-0012">Acyltransferase</keyword>
<dbReference type="GO" id="GO:0006086">
    <property type="term" value="P:pyruvate decarboxylation to acetyl-CoA"/>
    <property type="evidence" value="ECO:0007669"/>
    <property type="project" value="InterPro"/>
</dbReference>
<evidence type="ECO:0000256" key="5">
    <source>
        <dbReference type="SAM" id="MobiDB-lite"/>
    </source>
</evidence>
<dbReference type="SUPFAM" id="SSF51230">
    <property type="entry name" value="Single hybrid motif"/>
    <property type="match status" value="1"/>
</dbReference>
<comment type="cofactor">
    <cofactor evidence="1 4">
        <name>(R)-lipoate</name>
        <dbReference type="ChEBI" id="CHEBI:83088"/>
    </cofactor>
</comment>
<dbReference type="InterPro" id="IPR011053">
    <property type="entry name" value="Single_hybrid_motif"/>
</dbReference>
<dbReference type="InterPro" id="IPR045257">
    <property type="entry name" value="E2/Pdx1"/>
</dbReference>
<dbReference type="EC" id="2.3.1.-" evidence="4"/>
<dbReference type="InterPro" id="IPR036625">
    <property type="entry name" value="E3-bd_dom_sf"/>
</dbReference>
<evidence type="ECO:0000256" key="4">
    <source>
        <dbReference type="RuleBase" id="RU003423"/>
    </source>
</evidence>
<name>A0A1C6S7D5_9ACTN</name>
<dbReference type="InterPro" id="IPR001078">
    <property type="entry name" value="2-oxoacid_DH_actylTfrase"/>
</dbReference>
<dbReference type="PANTHER" id="PTHR23151">
    <property type="entry name" value="DIHYDROLIPOAMIDE ACETYL/SUCCINYL-TRANSFERASE-RELATED"/>
    <property type="match status" value="1"/>
</dbReference>
<dbReference type="SUPFAM" id="SSF47005">
    <property type="entry name" value="Peripheral subunit-binding domain of 2-oxo acid dehydrogenase complex"/>
    <property type="match status" value="1"/>
</dbReference>
<keyword evidence="9" id="KW-1185">Reference proteome</keyword>
<dbReference type="PANTHER" id="PTHR23151:SF90">
    <property type="entry name" value="DIHYDROLIPOYLLYSINE-RESIDUE ACETYLTRANSFERASE COMPONENT OF PYRUVATE DEHYDROGENASE COMPLEX, MITOCHONDRIAL-RELATED"/>
    <property type="match status" value="1"/>
</dbReference>
<feature type="domain" description="Lipoyl-binding" evidence="6">
    <location>
        <begin position="1"/>
        <end position="76"/>
    </location>
</feature>
<dbReference type="InterPro" id="IPR004167">
    <property type="entry name" value="PSBD"/>
</dbReference>
<dbReference type="AlphaFoldDB" id="A0A1C6S7D5"/>
<keyword evidence="4 8" id="KW-0808">Transferase</keyword>
<evidence type="ECO:0000259" key="7">
    <source>
        <dbReference type="PROSITE" id="PS51826"/>
    </source>
</evidence>
<dbReference type="InterPro" id="IPR000089">
    <property type="entry name" value="Biotin_lipoyl"/>
</dbReference>
<gene>
    <name evidence="8" type="ORF">GA0074694_4205</name>
</gene>
<dbReference type="Proteomes" id="UP000198906">
    <property type="component" value="Unassembled WGS sequence"/>
</dbReference>
<dbReference type="SUPFAM" id="SSF52777">
    <property type="entry name" value="CoA-dependent acyltransferases"/>
    <property type="match status" value="1"/>
</dbReference>
<feature type="domain" description="Peripheral subunit-binding (PSBD)" evidence="7">
    <location>
        <begin position="133"/>
        <end position="170"/>
    </location>
</feature>
<dbReference type="Gene3D" id="4.10.320.10">
    <property type="entry name" value="E3-binding domain"/>
    <property type="match status" value="1"/>
</dbReference>
<dbReference type="Pfam" id="PF00364">
    <property type="entry name" value="Biotin_lipoyl"/>
    <property type="match status" value="1"/>
</dbReference>
<evidence type="ECO:0000259" key="6">
    <source>
        <dbReference type="PROSITE" id="PS50968"/>
    </source>
</evidence>
<evidence type="ECO:0000256" key="3">
    <source>
        <dbReference type="ARBA" id="ARBA00022823"/>
    </source>
</evidence>
<dbReference type="Gene3D" id="3.30.559.10">
    <property type="entry name" value="Chloramphenicol acetyltransferase-like domain"/>
    <property type="match status" value="1"/>
</dbReference>
<sequence length="435" mass="45253">MIDILMPRLSDTMEEGAISIWHKQPGDPVAAGDILVDIETDKAVMEYEAYESGTLAEILVPEGQNAAIGTPIARLNDGSGDETVILTQGAHAESAVPEPADSHDATDAPTPAAAEQSPAPAPAATAVKPEHRAATPLVRKLARERGIDLISVTGTGPGGRIVRADLDAFESEPTPAPIANEPAEAGSPPPAAAGVAAPSAPDGREPTTVPFDPVRQAIARRLTESATTIPTFTVTASADLEDLLALRAQLNTALHGAGRKVTVNDLMVRAVALALREHPGVNASYSPEGRGQTLLHGRVNIGIAVTSPAGLMVPVIRDADRTSVTAISAQTRTLADKAANRTLNTADMADGTFTISNLGMYGVEHFTAIINPPQGAILAVGAATPEPTLSGTMLEARHRMRYTLTADHRIIDGALAAQFLATLTDLLEHPLRIVA</sequence>
<evidence type="ECO:0000256" key="1">
    <source>
        <dbReference type="ARBA" id="ARBA00001938"/>
    </source>
</evidence>
<accession>A0A1C6S7D5</accession>
<reference evidence="9" key="1">
    <citation type="submission" date="2016-06" db="EMBL/GenBank/DDBJ databases">
        <authorList>
            <person name="Varghese N."/>
        </authorList>
    </citation>
    <scope>NUCLEOTIDE SEQUENCE [LARGE SCALE GENOMIC DNA]</scope>
    <source>
        <strain evidence="9">DSM 46123</strain>
    </source>
</reference>
<evidence type="ECO:0000256" key="2">
    <source>
        <dbReference type="ARBA" id="ARBA00007317"/>
    </source>
</evidence>
<dbReference type="STRING" id="47866.GA0074694_4205"/>
<dbReference type="InterPro" id="IPR023213">
    <property type="entry name" value="CAT-like_dom_sf"/>
</dbReference>
<dbReference type="CDD" id="cd06849">
    <property type="entry name" value="lipoyl_domain"/>
    <property type="match status" value="1"/>
</dbReference>
<feature type="region of interest" description="Disordered" evidence="5">
    <location>
        <begin position="172"/>
        <end position="210"/>
    </location>
</feature>
<feature type="region of interest" description="Disordered" evidence="5">
    <location>
        <begin position="91"/>
        <end position="132"/>
    </location>
</feature>
<dbReference type="GO" id="GO:0016746">
    <property type="term" value="F:acyltransferase activity"/>
    <property type="evidence" value="ECO:0007669"/>
    <property type="project" value="UniProtKB-KW"/>
</dbReference>
<dbReference type="GO" id="GO:0045254">
    <property type="term" value="C:pyruvate dehydrogenase complex"/>
    <property type="evidence" value="ECO:0007669"/>
    <property type="project" value="InterPro"/>
</dbReference>
<dbReference type="PROSITE" id="PS50968">
    <property type="entry name" value="BIOTINYL_LIPOYL"/>
    <property type="match status" value="1"/>
</dbReference>
<dbReference type="PROSITE" id="PS51826">
    <property type="entry name" value="PSBD"/>
    <property type="match status" value="1"/>
</dbReference>
<dbReference type="Pfam" id="PF00198">
    <property type="entry name" value="2-oxoacid_dh"/>
    <property type="match status" value="1"/>
</dbReference>
<dbReference type="EMBL" id="FMHU01000002">
    <property type="protein sequence ID" value="SCL25380.1"/>
    <property type="molecule type" value="Genomic_DNA"/>
</dbReference>
<dbReference type="Pfam" id="PF02817">
    <property type="entry name" value="E3_binding"/>
    <property type="match status" value="1"/>
</dbReference>
<feature type="compositionally biased region" description="Low complexity" evidence="5">
    <location>
        <begin position="107"/>
        <end position="126"/>
    </location>
</feature>
<protein>
    <recommendedName>
        <fullName evidence="4">Dihydrolipoamide acetyltransferase component of pyruvate dehydrogenase complex</fullName>
        <ecNumber evidence="4">2.3.1.-</ecNumber>
    </recommendedName>
</protein>
<evidence type="ECO:0000313" key="9">
    <source>
        <dbReference type="Proteomes" id="UP000198906"/>
    </source>
</evidence>
<dbReference type="Gene3D" id="2.40.50.100">
    <property type="match status" value="1"/>
</dbReference>
<evidence type="ECO:0000313" key="8">
    <source>
        <dbReference type="EMBL" id="SCL25380.1"/>
    </source>
</evidence>
<keyword evidence="3 4" id="KW-0450">Lipoyl</keyword>
<organism evidence="8 9">
    <name type="scientific">Micromonospora inyonensis</name>
    <dbReference type="NCBI Taxonomy" id="47866"/>
    <lineage>
        <taxon>Bacteria</taxon>
        <taxon>Bacillati</taxon>
        <taxon>Actinomycetota</taxon>
        <taxon>Actinomycetes</taxon>
        <taxon>Micromonosporales</taxon>
        <taxon>Micromonosporaceae</taxon>
        <taxon>Micromonospora</taxon>
    </lineage>
</organism>
<keyword evidence="8" id="KW-0670">Pyruvate</keyword>